<reference evidence="3 4" key="1">
    <citation type="submission" date="2016-10" db="EMBL/GenBank/DDBJ databases">
        <authorList>
            <person name="de Groot N.N."/>
        </authorList>
    </citation>
    <scope>NUCLEOTIDE SEQUENCE [LARGE SCALE GENOMIC DNA]</scope>
    <source>
        <strain evidence="3 4">CGMCC 4.1877</strain>
    </source>
</reference>
<dbReference type="STRING" id="260086.SAMN05216207_102094"/>
<dbReference type="InterPro" id="IPR008990">
    <property type="entry name" value="Elect_transpt_acc-like_dom_sf"/>
</dbReference>
<name>A0A1I5BHG0_PSUAM</name>
<dbReference type="RefSeq" id="WP_093346222.1">
    <property type="nucleotide sequence ID" value="NZ_FOUY01000020.1"/>
</dbReference>
<evidence type="ECO:0000256" key="1">
    <source>
        <dbReference type="SAM" id="MobiDB-lite"/>
    </source>
</evidence>
<dbReference type="Gene3D" id="1.10.472.20">
    <property type="entry name" value="Nitrile hydratase, beta subunit"/>
    <property type="match status" value="1"/>
</dbReference>
<gene>
    <name evidence="3" type="ORF">SAMN05216207_102094</name>
</gene>
<feature type="region of interest" description="Disordered" evidence="1">
    <location>
        <begin position="93"/>
        <end position="114"/>
    </location>
</feature>
<keyword evidence="4" id="KW-1185">Reference proteome</keyword>
<dbReference type="OrthoDB" id="9811616at2"/>
<evidence type="ECO:0000259" key="2">
    <source>
        <dbReference type="Pfam" id="PF21006"/>
    </source>
</evidence>
<dbReference type="EMBL" id="FOUY01000020">
    <property type="protein sequence ID" value="SFN74019.1"/>
    <property type="molecule type" value="Genomic_DNA"/>
</dbReference>
<organism evidence="3 4">
    <name type="scientific">Pseudonocardia ammonioxydans</name>
    <dbReference type="NCBI Taxonomy" id="260086"/>
    <lineage>
        <taxon>Bacteria</taxon>
        <taxon>Bacillati</taxon>
        <taxon>Actinomycetota</taxon>
        <taxon>Actinomycetes</taxon>
        <taxon>Pseudonocardiales</taxon>
        <taxon>Pseudonocardiaceae</taxon>
        <taxon>Pseudonocardia</taxon>
    </lineage>
</organism>
<dbReference type="Pfam" id="PF21006">
    <property type="entry name" value="NHase_beta_N"/>
    <property type="match status" value="1"/>
</dbReference>
<dbReference type="InterPro" id="IPR042262">
    <property type="entry name" value="CN_hydtase_beta_C"/>
</dbReference>
<sequence length="114" mass="12024">MSITTDTTGPGAPPRANGELVFAAPWEGRAFGMAVALAESGRITWDEFRERLIARISVDPARAYYACWLAVLEEVLVGAGRIGDGEVGTRATRLAGRAAGHDHAPPHPSAERAG</sequence>
<evidence type="ECO:0000313" key="3">
    <source>
        <dbReference type="EMBL" id="SFN74019.1"/>
    </source>
</evidence>
<dbReference type="InterPro" id="IPR023808">
    <property type="entry name" value="Nitrile_Hydratase_acc_put"/>
</dbReference>
<feature type="compositionally biased region" description="Basic and acidic residues" evidence="1">
    <location>
        <begin position="99"/>
        <end position="114"/>
    </location>
</feature>
<accession>A0A1I5BHG0</accession>
<dbReference type="NCBIfam" id="TIGR03889">
    <property type="entry name" value="nitrile_acc"/>
    <property type="match status" value="1"/>
</dbReference>
<protein>
    <submittedName>
        <fullName evidence="3">Nitrile hydratase accessory protein</fullName>
    </submittedName>
</protein>
<dbReference type="InterPro" id="IPR049054">
    <property type="entry name" value="CN_hydtase_beta-like_N"/>
</dbReference>
<dbReference type="Proteomes" id="UP000199614">
    <property type="component" value="Unassembled WGS sequence"/>
</dbReference>
<feature type="domain" description="Nitrile hydratase beta subunit-like N-terminal" evidence="2">
    <location>
        <begin position="17"/>
        <end position="103"/>
    </location>
</feature>
<evidence type="ECO:0000313" key="4">
    <source>
        <dbReference type="Proteomes" id="UP000199614"/>
    </source>
</evidence>
<dbReference type="AlphaFoldDB" id="A0A1I5BHG0"/>
<proteinExistence type="predicted"/>
<dbReference type="SUPFAM" id="SSF50090">
    <property type="entry name" value="Electron transport accessory proteins"/>
    <property type="match status" value="1"/>
</dbReference>